<dbReference type="SUPFAM" id="SSF103473">
    <property type="entry name" value="MFS general substrate transporter"/>
    <property type="match status" value="1"/>
</dbReference>
<dbReference type="InterPro" id="IPR036259">
    <property type="entry name" value="MFS_trans_sf"/>
</dbReference>
<dbReference type="InterPro" id="IPR011701">
    <property type="entry name" value="MFS"/>
</dbReference>
<dbReference type="EMBL" id="LWBO01000026">
    <property type="protein sequence ID" value="OQP44355.1"/>
    <property type="molecule type" value="Genomic_DNA"/>
</dbReference>
<dbReference type="Gene3D" id="1.20.1250.20">
    <property type="entry name" value="MFS general substrate transporter like domains"/>
    <property type="match status" value="2"/>
</dbReference>
<name>A0ABX3NTX4_9BACT</name>
<evidence type="ECO:0000256" key="5">
    <source>
        <dbReference type="SAM" id="Phobius"/>
    </source>
</evidence>
<evidence type="ECO:0000259" key="6">
    <source>
        <dbReference type="PROSITE" id="PS50850"/>
    </source>
</evidence>
<feature type="transmembrane region" description="Helical" evidence="5">
    <location>
        <begin position="80"/>
        <end position="100"/>
    </location>
</feature>
<keyword evidence="8" id="KW-1185">Reference proteome</keyword>
<dbReference type="PANTHER" id="PTHR23508">
    <property type="entry name" value="CARBOXYLIC ACID TRANSPORTER PROTEIN HOMOLOG"/>
    <property type="match status" value="1"/>
</dbReference>
<feature type="transmembrane region" description="Helical" evidence="5">
    <location>
        <begin position="106"/>
        <end position="127"/>
    </location>
</feature>
<feature type="transmembrane region" description="Helical" evidence="5">
    <location>
        <begin position="12"/>
        <end position="33"/>
    </location>
</feature>
<accession>A0ABX3NTX4</accession>
<reference evidence="7 8" key="1">
    <citation type="submission" date="2016-04" db="EMBL/GenBank/DDBJ databases">
        <authorList>
            <person name="Chen L."/>
            <person name="Zhuang W."/>
            <person name="Wang G."/>
        </authorList>
    </citation>
    <scope>NUCLEOTIDE SEQUENCE [LARGE SCALE GENOMIC DNA]</scope>
    <source>
        <strain evidence="8">GR20</strain>
    </source>
</reference>
<evidence type="ECO:0000256" key="3">
    <source>
        <dbReference type="ARBA" id="ARBA00022989"/>
    </source>
</evidence>
<feature type="transmembrane region" description="Helical" evidence="5">
    <location>
        <begin position="139"/>
        <end position="157"/>
    </location>
</feature>
<gene>
    <name evidence="7" type="ORF">A4D02_35035</name>
</gene>
<comment type="subcellular location">
    <subcellularLocation>
        <location evidence="1">Membrane</location>
        <topology evidence="1">Multi-pass membrane protein</topology>
    </subcellularLocation>
</comment>
<feature type="transmembrane region" description="Helical" evidence="5">
    <location>
        <begin position="371"/>
        <end position="392"/>
    </location>
</feature>
<dbReference type="PROSITE" id="PS50850">
    <property type="entry name" value="MFS"/>
    <property type="match status" value="1"/>
</dbReference>
<organism evidence="7 8">
    <name type="scientific">Niastella koreensis</name>
    <dbReference type="NCBI Taxonomy" id="354356"/>
    <lineage>
        <taxon>Bacteria</taxon>
        <taxon>Pseudomonadati</taxon>
        <taxon>Bacteroidota</taxon>
        <taxon>Chitinophagia</taxon>
        <taxon>Chitinophagales</taxon>
        <taxon>Chitinophagaceae</taxon>
        <taxon>Niastella</taxon>
    </lineage>
</organism>
<feature type="transmembrane region" description="Helical" evidence="5">
    <location>
        <begin position="53"/>
        <end position="73"/>
    </location>
</feature>
<sequence length="406" mass="43490">MQAKPVSVFSLAVFVAALGYFVDIYDLLLFSIIRVPSLKDLGLTPDHIASDGLFIINIQMAGLLIGGILWGILGDKKGRLKVLFASIILYSLGNIANGFVQTVNQYAAVRFLTGVGLAGELGAGITLVSELLPKEKRGIGTSLVAGVGLTGAVVAFFFRENFHWRTCYFIGGGLGFLLLMLRVGVLESGMFKDIQHSGVKKGNFFMLINNGKRLKKYLCSILIGLPTWYVIGILVSFSKEFGEKMGVIGAVDPGKAVMFAYAAISIGDIAVGFVSQALRSRKKALYIFYGITAVGIVWFFNLKGQPVNSLYAASAVLGFGTGFWAIFVTMAAEQFGTNIRATAATTVPNMVRGALILISILFTSLQPSAGYVNAGLITGIIAMVIGLGSAILTEETFHKDLNYVEE</sequence>
<feature type="transmembrane region" description="Helical" evidence="5">
    <location>
        <begin position="163"/>
        <end position="185"/>
    </location>
</feature>
<keyword evidence="3 5" id="KW-1133">Transmembrane helix</keyword>
<evidence type="ECO:0000313" key="8">
    <source>
        <dbReference type="Proteomes" id="UP000192277"/>
    </source>
</evidence>
<evidence type="ECO:0000313" key="7">
    <source>
        <dbReference type="EMBL" id="OQP44355.1"/>
    </source>
</evidence>
<evidence type="ECO:0000256" key="2">
    <source>
        <dbReference type="ARBA" id="ARBA00022692"/>
    </source>
</evidence>
<proteinExistence type="predicted"/>
<dbReference type="Pfam" id="PF07690">
    <property type="entry name" value="MFS_1"/>
    <property type="match status" value="1"/>
</dbReference>
<feature type="transmembrane region" description="Helical" evidence="5">
    <location>
        <begin position="258"/>
        <end position="278"/>
    </location>
</feature>
<evidence type="ECO:0000256" key="1">
    <source>
        <dbReference type="ARBA" id="ARBA00004141"/>
    </source>
</evidence>
<feature type="domain" description="Major facilitator superfamily (MFS) profile" evidence="6">
    <location>
        <begin position="12"/>
        <end position="397"/>
    </location>
</feature>
<protein>
    <submittedName>
        <fullName evidence="7">MFS transporter</fullName>
    </submittedName>
</protein>
<keyword evidence="2 5" id="KW-0812">Transmembrane</keyword>
<evidence type="ECO:0000256" key="4">
    <source>
        <dbReference type="ARBA" id="ARBA00023136"/>
    </source>
</evidence>
<feature type="transmembrane region" description="Helical" evidence="5">
    <location>
        <begin position="217"/>
        <end position="238"/>
    </location>
</feature>
<feature type="transmembrane region" description="Helical" evidence="5">
    <location>
        <begin position="285"/>
        <end position="304"/>
    </location>
</feature>
<dbReference type="Proteomes" id="UP000192277">
    <property type="component" value="Unassembled WGS sequence"/>
</dbReference>
<feature type="transmembrane region" description="Helical" evidence="5">
    <location>
        <begin position="343"/>
        <end position="365"/>
    </location>
</feature>
<dbReference type="RefSeq" id="WP_014216610.1">
    <property type="nucleotide sequence ID" value="NZ_LWBO01000026.1"/>
</dbReference>
<feature type="transmembrane region" description="Helical" evidence="5">
    <location>
        <begin position="310"/>
        <end position="331"/>
    </location>
</feature>
<dbReference type="PANTHER" id="PTHR23508:SF10">
    <property type="entry name" value="CARBOXYLIC ACID TRANSPORTER PROTEIN HOMOLOG"/>
    <property type="match status" value="1"/>
</dbReference>
<dbReference type="InterPro" id="IPR020846">
    <property type="entry name" value="MFS_dom"/>
</dbReference>
<comment type="caution">
    <text evidence="7">The sequence shown here is derived from an EMBL/GenBank/DDBJ whole genome shotgun (WGS) entry which is preliminary data.</text>
</comment>
<keyword evidence="4 5" id="KW-0472">Membrane</keyword>